<dbReference type="InterPro" id="IPR023696">
    <property type="entry name" value="Ureohydrolase_dom_sf"/>
</dbReference>
<comment type="cofactor">
    <cofactor evidence="1">
        <name>Zn(2+)</name>
        <dbReference type="ChEBI" id="CHEBI:29105"/>
    </cofactor>
</comment>
<dbReference type="GO" id="GO:0016787">
    <property type="term" value="F:hydrolase activity"/>
    <property type="evidence" value="ECO:0007669"/>
    <property type="project" value="UniProtKB-KW"/>
</dbReference>
<evidence type="ECO:0000256" key="1">
    <source>
        <dbReference type="ARBA" id="ARBA00001947"/>
    </source>
</evidence>
<evidence type="ECO:0000256" key="5">
    <source>
        <dbReference type="ARBA" id="ARBA00022833"/>
    </source>
</evidence>
<dbReference type="OrthoDB" id="9808367at2"/>
<dbReference type="Proteomes" id="UP000184248">
    <property type="component" value="Unassembled WGS sequence"/>
</dbReference>
<evidence type="ECO:0000313" key="8">
    <source>
        <dbReference type="Proteomes" id="UP000184248"/>
    </source>
</evidence>
<dbReference type="PANTHER" id="PTHR10625:SF17">
    <property type="entry name" value="HISTONE DEACETYLASE 8"/>
    <property type="match status" value="1"/>
</dbReference>
<keyword evidence="3" id="KW-0479">Metal-binding</keyword>
<keyword evidence="8" id="KW-1185">Reference proteome</keyword>
<dbReference type="PANTHER" id="PTHR10625">
    <property type="entry name" value="HISTONE DEACETYLASE HDAC1-RELATED"/>
    <property type="match status" value="1"/>
</dbReference>
<dbReference type="Pfam" id="PF00850">
    <property type="entry name" value="Hist_deacetyl"/>
    <property type="match status" value="1"/>
</dbReference>
<keyword evidence="5" id="KW-0862">Zinc</keyword>
<dbReference type="Gene3D" id="3.40.800.20">
    <property type="entry name" value="Histone deacetylase domain"/>
    <property type="match status" value="1"/>
</dbReference>
<dbReference type="RefSeq" id="WP_064698725.1">
    <property type="nucleotide sequence ID" value="NZ_BDEO01000002.1"/>
</dbReference>
<reference evidence="8" key="1">
    <citation type="submission" date="2016-11" db="EMBL/GenBank/DDBJ databases">
        <authorList>
            <person name="Varghese N."/>
            <person name="Submissions S."/>
        </authorList>
    </citation>
    <scope>NUCLEOTIDE SEQUENCE [LARGE SCALE GENOMIC DNA]</scope>
    <source>
        <strain evidence="8">ALO Sharm</strain>
    </source>
</reference>
<evidence type="ECO:0000256" key="3">
    <source>
        <dbReference type="ARBA" id="ARBA00022723"/>
    </source>
</evidence>
<evidence type="ECO:0000313" key="7">
    <source>
        <dbReference type="EMBL" id="SHL06236.1"/>
    </source>
</evidence>
<dbReference type="CDD" id="cd10001">
    <property type="entry name" value="HDAC_classII_APAH"/>
    <property type="match status" value="1"/>
</dbReference>
<protein>
    <submittedName>
        <fullName evidence="7">Acetoin utilization deacetylase AcuC</fullName>
    </submittedName>
</protein>
<organism evidence="7 8">
    <name type="scientific">Halomonas caseinilytica</name>
    <dbReference type="NCBI Taxonomy" id="438744"/>
    <lineage>
        <taxon>Bacteria</taxon>
        <taxon>Pseudomonadati</taxon>
        <taxon>Pseudomonadota</taxon>
        <taxon>Gammaproteobacteria</taxon>
        <taxon>Oceanospirillales</taxon>
        <taxon>Halomonadaceae</taxon>
        <taxon>Halomonas</taxon>
    </lineage>
</organism>
<dbReference type="GO" id="GO:0004407">
    <property type="term" value="F:histone deacetylase activity"/>
    <property type="evidence" value="ECO:0007669"/>
    <property type="project" value="TreeGrafter"/>
</dbReference>
<comment type="similarity">
    <text evidence="2">Belongs to the histone deacetylase family.</text>
</comment>
<dbReference type="AlphaFoldDB" id="A0A1M6XK13"/>
<gene>
    <name evidence="7" type="ORF">SAMN05192556_107168</name>
</gene>
<proteinExistence type="inferred from homology"/>
<accession>A0A1M6XK13</accession>
<name>A0A1M6XK13_9GAMM</name>
<sequence>MLTFHTAATQQRRARTELDGGVLVTPYECPERVDLVLEHVHASRLGEVREPDAFGLAPVLAIHDRGYVDFLAGCWDEWRSLGRQGEAIAWIWPTRTMPGEILPDHLDGRLGHYALSADTSICEGTFEAAQASKDIALSAVRHSLTTGEPAFGLCRPPGHHAATDQFGGYCFFNNAAIAAQYALDHGLGRVAVLDIDFHHGNGTQQIFYERDDVLFLSLHGDPRQCFPYFLGHAEEIGCGKGEGFNVNYPLPPGTDFAAWAGALDDALERIRAAGCELLVVSLGVDAFENDPISEFKLTSDDFTEVGRRLAGLGLPTTFLLEGGYAVEEIGINVVNVLSGFEGRAAASE</sequence>
<feature type="domain" description="Histone deacetylase" evidence="6">
    <location>
        <begin position="28"/>
        <end position="337"/>
    </location>
</feature>
<evidence type="ECO:0000256" key="2">
    <source>
        <dbReference type="ARBA" id="ARBA00005947"/>
    </source>
</evidence>
<dbReference type="GO" id="GO:0046872">
    <property type="term" value="F:metal ion binding"/>
    <property type="evidence" value="ECO:0007669"/>
    <property type="project" value="UniProtKB-KW"/>
</dbReference>
<dbReference type="PRINTS" id="PR01270">
    <property type="entry name" value="HDASUPER"/>
</dbReference>
<evidence type="ECO:0000256" key="4">
    <source>
        <dbReference type="ARBA" id="ARBA00022801"/>
    </source>
</evidence>
<dbReference type="GO" id="GO:0040029">
    <property type="term" value="P:epigenetic regulation of gene expression"/>
    <property type="evidence" value="ECO:0007669"/>
    <property type="project" value="TreeGrafter"/>
</dbReference>
<dbReference type="InterPro" id="IPR037138">
    <property type="entry name" value="His_deacetylse_dom_sf"/>
</dbReference>
<evidence type="ECO:0000259" key="6">
    <source>
        <dbReference type="Pfam" id="PF00850"/>
    </source>
</evidence>
<dbReference type="EMBL" id="FRAL01000007">
    <property type="protein sequence ID" value="SHL06236.1"/>
    <property type="molecule type" value="Genomic_DNA"/>
</dbReference>
<dbReference type="InterPro" id="IPR023801">
    <property type="entry name" value="His_deacetylse_dom"/>
</dbReference>
<dbReference type="InterPro" id="IPR000286">
    <property type="entry name" value="HDACs"/>
</dbReference>
<dbReference type="SUPFAM" id="SSF52768">
    <property type="entry name" value="Arginase/deacetylase"/>
    <property type="match status" value="1"/>
</dbReference>
<keyword evidence="4" id="KW-0378">Hydrolase</keyword>